<proteinExistence type="predicted"/>
<keyword evidence="1 6" id="KW-0245">EGF-like domain</keyword>
<keyword evidence="5" id="KW-0325">Glycoprotein</keyword>
<organism evidence="10 11">
    <name type="scientific">Adineta ricciae</name>
    <name type="common">Rotifer</name>
    <dbReference type="NCBI Taxonomy" id="249248"/>
    <lineage>
        <taxon>Eukaryota</taxon>
        <taxon>Metazoa</taxon>
        <taxon>Spiralia</taxon>
        <taxon>Gnathifera</taxon>
        <taxon>Rotifera</taxon>
        <taxon>Eurotatoria</taxon>
        <taxon>Bdelloidea</taxon>
        <taxon>Adinetida</taxon>
        <taxon>Adinetidae</taxon>
        <taxon>Adineta</taxon>
    </lineage>
</organism>
<evidence type="ECO:0000256" key="2">
    <source>
        <dbReference type="ARBA" id="ARBA00022729"/>
    </source>
</evidence>
<evidence type="ECO:0000256" key="6">
    <source>
        <dbReference type="PROSITE-ProRule" id="PRU00076"/>
    </source>
</evidence>
<accession>A0A814FJU5</accession>
<dbReference type="EMBL" id="CAJNOR010000704">
    <property type="protein sequence ID" value="CAF0986672.1"/>
    <property type="molecule type" value="Genomic_DNA"/>
</dbReference>
<evidence type="ECO:0000256" key="1">
    <source>
        <dbReference type="ARBA" id="ARBA00022536"/>
    </source>
</evidence>
<sequence>MSPRSCSICLCLVLVSIINLSATSPIHFLEEDIDNENAQFKRFLFHPKTISSESDILNNLIHSSSFSNPKTVDSSLEPCAINPCENGGICLSNAQMKYVCQCPKSHYGQHCDKSFRKHKGYRQQSSLYEFSKQMKRDMNAQDDSDEDEEERAQYDFRNGIYF</sequence>
<evidence type="ECO:0000256" key="4">
    <source>
        <dbReference type="ARBA" id="ARBA00023157"/>
    </source>
</evidence>
<feature type="signal peptide" evidence="8">
    <location>
        <begin position="1"/>
        <end position="23"/>
    </location>
</feature>
<dbReference type="Pfam" id="PF00008">
    <property type="entry name" value="EGF"/>
    <property type="match status" value="1"/>
</dbReference>
<dbReference type="SMART" id="SM00181">
    <property type="entry name" value="EGF"/>
    <property type="match status" value="1"/>
</dbReference>
<evidence type="ECO:0000256" key="7">
    <source>
        <dbReference type="SAM" id="MobiDB-lite"/>
    </source>
</evidence>
<evidence type="ECO:0000313" key="11">
    <source>
        <dbReference type="Proteomes" id="UP000663828"/>
    </source>
</evidence>
<evidence type="ECO:0000256" key="5">
    <source>
        <dbReference type="ARBA" id="ARBA00023180"/>
    </source>
</evidence>
<gene>
    <name evidence="10" type="ORF">XAT740_LOCUS12475</name>
</gene>
<dbReference type="CDD" id="cd00054">
    <property type="entry name" value="EGF_CA"/>
    <property type="match status" value="1"/>
</dbReference>
<evidence type="ECO:0000256" key="8">
    <source>
        <dbReference type="SAM" id="SignalP"/>
    </source>
</evidence>
<dbReference type="PROSITE" id="PS00022">
    <property type="entry name" value="EGF_1"/>
    <property type="match status" value="1"/>
</dbReference>
<dbReference type="PROSITE" id="PS50026">
    <property type="entry name" value="EGF_3"/>
    <property type="match status" value="1"/>
</dbReference>
<feature type="chain" id="PRO_5032927707" description="EGF-like domain-containing protein" evidence="8">
    <location>
        <begin position="24"/>
        <end position="162"/>
    </location>
</feature>
<evidence type="ECO:0000259" key="9">
    <source>
        <dbReference type="PROSITE" id="PS50026"/>
    </source>
</evidence>
<dbReference type="Proteomes" id="UP000663828">
    <property type="component" value="Unassembled WGS sequence"/>
</dbReference>
<dbReference type="FunFam" id="2.10.25.10:FF:000255">
    <property type="entry name" value="Sushi, nidogen and EGF-like domains 1"/>
    <property type="match status" value="1"/>
</dbReference>
<feature type="region of interest" description="Disordered" evidence="7">
    <location>
        <begin position="135"/>
        <end position="162"/>
    </location>
</feature>
<dbReference type="AlphaFoldDB" id="A0A814FJU5"/>
<dbReference type="Gene3D" id="2.10.25.10">
    <property type="entry name" value="Laminin"/>
    <property type="match status" value="1"/>
</dbReference>
<keyword evidence="3" id="KW-0677">Repeat</keyword>
<keyword evidence="4 6" id="KW-1015">Disulfide bond</keyword>
<comment type="caution">
    <text evidence="6">Lacks conserved residue(s) required for the propagation of feature annotation.</text>
</comment>
<reference evidence="10" key="1">
    <citation type="submission" date="2021-02" db="EMBL/GenBank/DDBJ databases">
        <authorList>
            <person name="Nowell W R."/>
        </authorList>
    </citation>
    <scope>NUCLEOTIDE SEQUENCE</scope>
</reference>
<dbReference type="SUPFAM" id="SSF57196">
    <property type="entry name" value="EGF/Laminin"/>
    <property type="match status" value="1"/>
</dbReference>
<dbReference type="InterPro" id="IPR000742">
    <property type="entry name" value="EGF"/>
</dbReference>
<comment type="caution">
    <text evidence="10">The sequence shown here is derived from an EMBL/GenBank/DDBJ whole genome shotgun (WGS) entry which is preliminary data.</text>
</comment>
<evidence type="ECO:0000256" key="3">
    <source>
        <dbReference type="ARBA" id="ARBA00022737"/>
    </source>
</evidence>
<evidence type="ECO:0000313" key="10">
    <source>
        <dbReference type="EMBL" id="CAF0986672.1"/>
    </source>
</evidence>
<feature type="domain" description="EGF-like" evidence="9">
    <location>
        <begin position="75"/>
        <end position="112"/>
    </location>
</feature>
<keyword evidence="2 8" id="KW-0732">Signal</keyword>
<protein>
    <recommendedName>
        <fullName evidence="9">EGF-like domain-containing protein</fullName>
    </recommendedName>
</protein>
<feature type="disulfide bond" evidence="6">
    <location>
        <begin position="102"/>
        <end position="111"/>
    </location>
</feature>
<name>A0A814FJU5_ADIRI</name>
<keyword evidence="11" id="KW-1185">Reference proteome</keyword>
<feature type="compositionally biased region" description="Acidic residues" evidence="7">
    <location>
        <begin position="140"/>
        <end position="150"/>
    </location>
</feature>